<evidence type="ECO:0000313" key="3">
    <source>
        <dbReference type="Proteomes" id="UP000789595"/>
    </source>
</evidence>
<gene>
    <name evidence="2" type="ORF">PECAL_4P27000</name>
</gene>
<reference evidence="2" key="1">
    <citation type="submission" date="2021-11" db="EMBL/GenBank/DDBJ databases">
        <authorList>
            <consortium name="Genoscope - CEA"/>
            <person name="William W."/>
        </authorList>
    </citation>
    <scope>NUCLEOTIDE SEQUENCE</scope>
</reference>
<protein>
    <submittedName>
        <fullName evidence="2">Uncharacterized protein</fullName>
    </submittedName>
</protein>
<keyword evidence="3" id="KW-1185">Reference proteome</keyword>
<comment type="caution">
    <text evidence="2">The sequence shown here is derived from an EMBL/GenBank/DDBJ whole genome shotgun (WGS) entry which is preliminary data.</text>
</comment>
<sequence>MHLQEVALAAARRGERLLARVRRDVEDAVRRVRGVDRVRRRAGLRHARRRGAVRVDELRVQRQPRGGVAHGAPPVAARRHGAVAPAGAHLELVEDAVGLVEVRELRAQVVVDAGGVHGLAGAPHVPGPAAQEVAGHDEAAVAVEARVRDRGHDLREERRGVVLAPRRGRPPRRGVEDQARPRAARRGAQVEEPDGAARRGVEQGVPLDRVEARRRDDLRQVLHVRRLRVDDVAAPIRHVQPPEVDPQVVRGQERLAVGAHAQRVDVVRVLARVRRPRPGPGLRRAADQARHAQLVVAVLPVRVLQARADALLAHGPQLDRAVVRGQDAAPVAAPAAELELGDLFLDLEALQEVELGLVAPERAEGRVARPAPRVDAHAAAAVADAEPRARLIEGDRANRGVLVRRRPVRRRREALLDAAPRALLAAIGSEVGHRNNTPRSAIASRPRAGRI</sequence>
<proteinExistence type="predicted"/>
<name>A0A8J2SMN0_9STRA</name>
<organism evidence="2 3">
    <name type="scientific">Pelagomonas calceolata</name>
    <dbReference type="NCBI Taxonomy" id="35677"/>
    <lineage>
        <taxon>Eukaryota</taxon>
        <taxon>Sar</taxon>
        <taxon>Stramenopiles</taxon>
        <taxon>Ochrophyta</taxon>
        <taxon>Pelagophyceae</taxon>
        <taxon>Pelagomonadales</taxon>
        <taxon>Pelagomonadaceae</taxon>
        <taxon>Pelagomonas</taxon>
    </lineage>
</organism>
<dbReference type="AlphaFoldDB" id="A0A8J2SMN0"/>
<feature type="region of interest" description="Disordered" evidence="1">
    <location>
        <begin position="164"/>
        <end position="201"/>
    </location>
</feature>
<evidence type="ECO:0000256" key="1">
    <source>
        <dbReference type="SAM" id="MobiDB-lite"/>
    </source>
</evidence>
<dbReference type="EMBL" id="CAKKNE010000004">
    <property type="protein sequence ID" value="CAH0375368.1"/>
    <property type="molecule type" value="Genomic_DNA"/>
</dbReference>
<dbReference type="Proteomes" id="UP000789595">
    <property type="component" value="Unassembled WGS sequence"/>
</dbReference>
<evidence type="ECO:0000313" key="2">
    <source>
        <dbReference type="EMBL" id="CAH0375368.1"/>
    </source>
</evidence>
<accession>A0A8J2SMN0</accession>